<keyword evidence="14" id="KW-0472">Membrane</keyword>
<dbReference type="GO" id="GO:0046608">
    <property type="term" value="F:carotenoid isomerase activity"/>
    <property type="evidence" value="ECO:0007669"/>
    <property type="project" value="InterPro"/>
</dbReference>
<gene>
    <name evidence="17" type="ORF">POTOM_025972</name>
</gene>
<dbReference type="GO" id="GO:0009507">
    <property type="term" value="C:chloroplast"/>
    <property type="evidence" value="ECO:0007669"/>
    <property type="project" value="UniProtKB-SubCell"/>
</dbReference>
<evidence type="ECO:0000256" key="4">
    <source>
        <dbReference type="ARBA" id="ARBA00004900"/>
    </source>
</evidence>
<evidence type="ECO:0000256" key="15">
    <source>
        <dbReference type="ARBA" id="ARBA00023235"/>
    </source>
</evidence>
<keyword evidence="6" id="KW-0150">Chloroplast</keyword>
<dbReference type="GO" id="GO:0016020">
    <property type="term" value="C:membrane"/>
    <property type="evidence" value="ECO:0007669"/>
    <property type="project" value="UniProtKB-SubCell"/>
</dbReference>
<dbReference type="InterPro" id="IPR045892">
    <property type="entry name" value="CrtISO-like"/>
</dbReference>
<keyword evidence="13" id="KW-0520">NAD</keyword>
<evidence type="ECO:0000256" key="8">
    <source>
        <dbReference type="ARBA" id="ARBA00022640"/>
    </source>
</evidence>
<protein>
    <recommendedName>
        <fullName evidence="16">Amine oxidase domain-containing protein</fullName>
    </recommendedName>
</protein>
<dbReference type="GO" id="GO:0016491">
    <property type="term" value="F:oxidoreductase activity"/>
    <property type="evidence" value="ECO:0007669"/>
    <property type="project" value="InterPro"/>
</dbReference>
<dbReference type="InterPro" id="IPR014101">
    <property type="entry name" value="CrtISO"/>
</dbReference>
<sequence>MSLGFKNSLFSGQFNTVQLGRFRPRNQKHRILPIEPVQTSVFSCYIVPRNIKSKIDSPGEVKLNKDFILRSKAVLTVAKEVDIEGNGGVSRERTDYDVIVIGSGIGGLVAATQLAVKGAKVLVLEKYVIPGGSSGYYERDGYTFDVGSSVMFGFSDKGNLNLITRALAAVGCEMEVIPDPTTVHFHLPNNLSVKVPKEYSDFISELTAKFPHEKEGILKFYGECWKIFNALNSLELKSLEEPIYLLGQFFQKPLECLTLAYYLPQNAGDIARKYIKDPELLSFIDAECFIVSTVNALQFPMINAGMALCDRHFGGINYPVGGVGGIAKSLPKGLIDQGSEILYRANVTNIILEHGKAVGVRLSDGREFFYKTIISNATRWDTFALVFLSYHEVINYVARELLKGETLPKEEENFQKVYVKAPSFLSIHMGVKAKVLPPDTDCHHFVLEDGWTRLEEPYGSIFLSIPTVLDSLLKAVIYFTYLQHLPLKTGRDFRQRTMRQRRRLWLMRLWADWRRNFFRGSVHQLLSWSEWNTMFIIDSCLSNLIWLQKYMQSWQVVSSKTHRRYLARDKGTYGPMPRSTPKGLLGMPFNTTAVDGLYCVGDSCFPGQGVIAVAFSGVMCAHRVAADIGIEKRSPVMDAALLRLLGWLRTLA</sequence>
<evidence type="ECO:0000256" key="10">
    <source>
        <dbReference type="ARBA" id="ARBA00022827"/>
    </source>
</evidence>
<dbReference type="OrthoDB" id="7777654at2759"/>
<evidence type="ECO:0000256" key="6">
    <source>
        <dbReference type="ARBA" id="ARBA00022528"/>
    </source>
</evidence>
<comment type="similarity">
    <text evidence="5">Belongs to the carotenoid/retinoid oxidoreductase family. CrtISO subfamily.</text>
</comment>
<keyword evidence="7" id="KW-0285">Flavoprotein</keyword>
<evidence type="ECO:0000256" key="2">
    <source>
        <dbReference type="ARBA" id="ARBA00004170"/>
    </source>
</evidence>
<evidence type="ECO:0000256" key="11">
    <source>
        <dbReference type="ARBA" id="ARBA00022857"/>
    </source>
</evidence>
<evidence type="ECO:0000256" key="5">
    <source>
        <dbReference type="ARBA" id="ARBA00005855"/>
    </source>
</evidence>
<evidence type="ECO:0000313" key="17">
    <source>
        <dbReference type="EMBL" id="KAG6770295.1"/>
    </source>
</evidence>
<comment type="cofactor">
    <cofactor evidence="1">
        <name>FAD</name>
        <dbReference type="ChEBI" id="CHEBI:57692"/>
    </cofactor>
</comment>
<evidence type="ECO:0000256" key="7">
    <source>
        <dbReference type="ARBA" id="ARBA00022630"/>
    </source>
</evidence>
<keyword evidence="18" id="KW-1185">Reference proteome</keyword>
<dbReference type="Pfam" id="PF01593">
    <property type="entry name" value="Amino_oxidase"/>
    <property type="match status" value="1"/>
</dbReference>
<evidence type="ECO:0000313" key="18">
    <source>
        <dbReference type="Proteomes" id="UP000886885"/>
    </source>
</evidence>
<keyword evidence="11" id="KW-0521">NADP</keyword>
<keyword evidence="15" id="KW-0413">Isomerase</keyword>
<dbReference type="EMBL" id="JAAWWB010000012">
    <property type="protein sequence ID" value="KAG6770295.1"/>
    <property type="molecule type" value="Genomic_DNA"/>
</dbReference>
<evidence type="ECO:0000259" key="16">
    <source>
        <dbReference type="Pfam" id="PF01593"/>
    </source>
</evidence>
<keyword evidence="12" id="KW-0809">Transit peptide</keyword>
<comment type="pathway">
    <text evidence="4">Carotenoid biosynthesis; lycopene biosynthesis.</text>
</comment>
<feature type="domain" description="Amine oxidase" evidence="16">
    <location>
        <begin position="105"/>
        <end position="375"/>
    </location>
</feature>
<comment type="caution">
    <text evidence="17">The sequence shown here is derived from an EMBL/GenBank/DDBJ whole genome shotgun (WGS) entry which is preliminary data.</text>
</comment>
<keyword evidence="9" id="KW-0125">Carotenoid biosynthesis</keyword>
<evidence type="ECO:0000256" key="14">
    <source>
        <dbReference type="ARBA" id="ARBA00023136"/>
    </source>
</evidence>
<dbReference type="GO" id="GO:0016117">
    <property type="term" value="P:carotenoid biosynthetic process"/>
    <property type="evidence" value="ECO:0007669"/>
    <property type="project" value="UniProtKB-KW"/>
</dbReference>
<evidence type="ECO:0000256" key="12">
    <source>
        <dbReference type="ARBA" id="ARBA00022946"/>
    </source>
</evidence>
<dbReference type="AlphaFoldDB" id="A0A8X7ZK07"/>
<dbReference type="Proteomes" id="UP000886885">
    <property type="component" value="Chromosome 6D"/>
</dbReference>
<evidence type="ECO:0000256" key="1">
    <source>
        <dbReference type="ARBA" id="ARBA00001974"/>
    </source>
</evidence>
<evidence type="ECO:0000256" key="9">
    <source>
        <dbReference type="ARBA" id="ARBA00022746"/>
    </source>
</evidence>
<dbReference type="NCBIfam" id="TIGR02730">
    <property type="entry name" value="carot_isom"/>
    <property type="match status" value="1"/>
</dbReference>
<evidence type="ECO:0000256" key="3">
    <source>
        <dbReference type="ARBA" id="ARBA00004229"/>
    </source>
</evidence>
<reference evidence="17" key="1">
    <citation type="journal article" date="2020" name="bioRxiv">
        <title>Hybrid origin of Populus tomentosa Carr. identified through genome sequencing and phylogenomic analysis.</title>
        <authorList>
            <person name="An X."/>
            <person name="Gao K."/>
            <person name="Chen Z."/>
            <person name="Li J."/>
            <person name="Yang X."/>
            <person name="Yang X."/>
            <person name="Zhou J."/>
            <person name="Guo T."/>
            <person name="Zhao T."/>
            <person name="Huang S."/>
            <person name="Miao D."/>
            <person name="Khan W.U."/>
            <person name="Rao P."/>
            <person name="Ye M."/>
            <person name="Lei B."/>
            <person name="Liao W."/>
            <person name="Wang J."/>
            <person name="Ji L."/>
            <person name="Li Y."/>
            <person name="Guo B."/>
            <person name="Mustafa N.S."/>
            <person name="Li S."/>
            <person name="Yun Q."/>
            <person name="Keller S.R."/>
            <person name="Mao J."/>
            <person name="Zhang R."/>
            <person name="Strauss S.H."/>
        </authorList>
    </citation>
    <scope>NUCLEOTIDE SEQUENCE</scope>
    <source>
        <strain evidence="17">GM15</strain>
        <tissue evidence="17">Leaf</tissue>
    </source>
</reference>
<dbReference type="InterPro" id="IPR002937">
    <property type="entry name" value="Amino_oxidase"/>
</dbReference>
<proteinExistence type="inferred from homology"/>
<evidence type="ECO:0000256" key="13">
    <source>
        <dbReference type="ARBA" id="ARBA00023027"/>
    </source>
</evidence>
<dbReference type="PANTHER" id="PTHR46313:SF3">
    <property type="entry name" value="PROLYCOPENE ISOMERASE, CHLOROPLASTIC"/>
    <property type="match status" value="1"/>
</dbReference>
<organism evidence="17 18">
    <name type="scientific">Populus tomentosa</name>
    <name type="common">Chinese white poplar</name>
    <dbReference type="NCBI Taxonomy" id="118781"/>
    <lineage>
        <taxon>Eukaryota</taxon>
        <taxon>Viridiplantae</taxon>
        <taxon>Streptophyta</taxon>
        <taxon>Embryophyta</taxon>
        <taxon>Tracheophyta</taxon>
        <taxon>Spermatophyta</taxon>
        <taxon>Magnoliopsida</taxon>
        <taxon>eudicotyledons</taxon>
        <taxon>Gunneridae</taxon>
        <taxon>Pentapetalae</taxon>
        <taxon>rosids</taxon>
        <taxon>fabids</taxon>
        <taxon>Malpighiales</taxon>
        <taxon>Salicaceae</taxon>
        <taxon>Saliceae</taxon>
        <taxon>Populus</taxon>
    </lineage>
</organism>
<comment type="subcellular location">
    <subcellularLocation>
        <location evidence="2">Membrane</location>
        <topology evidence="2">Peripheral membrane protein</topology>
    </subcellularLocation>
    <subcellularLocation>
        <location evidence="3">Plastid</location>
        <location evidence="3">Chloroplast</location>
    </subcellularLocation>
</comment>
<keyword evidence="10" id="KW-0274">FAD</keyword>
<name>A0A8X7ZK07_POPTO</name>
<accession>A0A8X7ZK07</accession>
<dbReference type="PANTHER" id="PTHR46313">
    <property type="match status" value="1"/>
</dbReference>
<keyword evidence="8" id="KW-0934">Plastid</keyword>